<evidence type="ECO:0000313" key="2">
    <source>
        <dbReference type="Proteomes" id="UP000249890"/>
    </source>
</evidence>
<keyword evidence="2" id="KW-1185">Reference proteome</keyword>
<name>A0A2Z2KNK5_9BACL</name>
<sequence length="116" mass="12792">MENFYTDNYGRVWGNKAIGNVSVVTTSNNEITISSGSHDYSFTIPTGTYASMYATGMSELVDTIKTVVQAQSYPIEVFLGGNHKDVKYNSIVFRLTDGAEIDNITGTFFDAFFDSI</sequence>
<evidence type="ECO:0000313" key="1">
    <source>
        <dbReference type="EMBL" id="ASA22782.1"/>
    </source>
</evidence>
<proteinExistence type="predicted"/>
<accession>A0A2Z2KNK5</accession>
<organism evidence="1 2">
    <name type="scientific">Paenibacillus donghaensis</name>
    <dbReference type="NCBI Taxonomy" id="414771"/>
    <lineage>
        <taxon>Bacteria</taxon>
        <taxon>Bacillati</taxon>
        <taxon>Bacillota</taxon>
        <taxon>Bacilli</taxon>
        <taxon>Bacillales</taxon>
        <taxon>Paenibacillaceae</taxon>
        <taxon>Paenibacillus</taxon>
    </lineage>
</organism>
<dbReference type="KEGG" id="pdh:B9T62_19435"/>
<gene>
    <name evidence="1" type="ORF">B9T62_19435</name>
</gene>
<reference evidence="1 2" key="1">
    <citation type="submission" date="2017-06" db="EMBL/GenBank/DDBJ databases">
        <title>Complete genome sequence of Paenibacillus donghaensis KCTC 13049T isolated from East Sea sediment, South Korea.</title>
        <authorList>
            <person name="Jung B.K."/>
            <person name="Hong S.-J."/>
            <person name="Shin J.-H."/>
        </authorList>
    </citation>
    <scope>NUCLEOTIDE SEQUENCE [LARGE SCALE GENOMIC DNA]</scope>
    <source>
        <strain evidence="1 2">KCTC 13049</strain>
    </source>
</reference>
<protein>
    <submittedName>
        <fullName evidence="1">Uncharacterized protein</fullName>
    </submittedName>
</protein>
<dbReference type="EMBL" id="CP021780">
    <property type="protein sequence ID" value="ASA22782.1"/>
    <property type="molecule type" value="Genomic_DNA"/>
</dbReference>
<dbReference type="OrthoDB" id="2651205at2"/>
<dbReference type="AlphaFoldDB" id="A0A2Z2KNK5"/>
<dbReference type="RefSeq" id="WP_087916780.1">
    <property type="nucleotide sequence ID" value="NZ_CP021780.1"/>
</dbReference>
<dbReference type="Proteomes" id="UP000249890">
    <property type="component" value="Chromosome"/>
</dbReference>